<sequence length="426" mass="47822">MKITVIGAGSSYCPEIAMGLIQRKEIMQVDEIALMDIDEYKLQIVGNFFQRIMKNHGLNTKITITSDLQEAVKNADFIITQIRVGKMDARINDEKIPLKYNLIGQETTGIGGFFCALRTIEAMEKIAETIEQFSPNAWLINFANPSGIVTEYFLKHTKVKAIGLCNVPITIAETIGDIVGCDYHDLQLESIGLNHLSYITAAYLDGKDVLEQVLKSGNQGPTMANMKRIEIDTDLLRLISAIPSSYLGYYNYRSKKLEELKNEKLTRGEECKLIEEKLMEYYSNEENIEVPEMLNERGGHLYSEAAVSLIESLHTNNHKPHVVNVCNRGVIPFLLDDDVVEVSCFISRDGAESVPLTKNISPASKSLMQSVKLYERLTVQAAVTGDKDTVYEALMAHPLIGDFEKIKPAVEEMLQVNIEYLPKFKV</sequence>
<dbReference type="RefSeq" id="WP_202750576.1">
    <property type="nucleotide sequence ID" value="NZ_JAESWC010000018.1"/>
</dbReference>
<proteinExistence type="inferred from homology"/>
<organism evidence="10 11">
    <name type="scientific">Clostridium rhizosphaerae</name>
    <dbReference type="NCBI Taxonomy" id="2803861"/>
    <lineage>
        <taxon>Bacteria</taxon>
        <taxon>Bacillati</taxon>
        <taxon>Bacillota</taxon>
        <taxon>Clostridia</taxon>
        <taxon>Eubacteriales</taxon>
        <taxon>Clostridiaceae</taxon>
        <taxon>Clostridium</taxon>
    </lineage>
</organism>
<dbReference type="PRINTS" id="PR00732">
    <property type="entry name" value="GLHYDRLASE4"/>
</dbReference>
<protein>
    <submittedName>
        <fullName evidence="10">6-phospho-beta-glucosidase</fullName>
    </submittedName>
</protein>
<comment type="subunit">
    <text evidence="2">Homotetramer.</text>
</comment>
<keyword evidence="7 8" id="KW-0326">Glycosidase</keyword>
<keyword evidence="5 8" id="KW-0520">NAD</keyword>
<evidence type="ECO:0000256" key="7">
    <source>
        <dbReference type="ARBA" id="ARBA00023295"/>
    </source>
</evidence>
<dbReference type="EMBL" id="JAESWC010000018">
    <property type="protein sequence ID" value="MBL4937832.1"/>
    <property type="molecule type" value="Genomic_DNA"/>
</dbReference>
<comment type="cofactor">
    <cofactor evidence="8">
        <name>NAD(+)</name>
        <dbReference type="ChEBI" id="CHEBI:57540"/>
    </cofactor>
    <text evidence="8">Binds 1 NAD(+) per subunit.</text>
</comment>
<evidence type="ECO:0000256" key="3">
    <source>
        <dbReference type="ARBA" id="ARBA00022723"/>
    </source>
</evidence>
<reference evidence="10 11" key="1">
    <citation type="submission" date="2021-01" db="EMBL/GenBank/DDBJ databases">
        <title>Genome public.</title>
        <authorList>
            <person name="Liu C."/>
            <person name="Sun Q."/>
        </authorList>
    </citation>
    <scope>NUCLEOTIDE SEQUENCE [LARGE SCALE GENOMIC DNA]</scope>
    <source>
        <strain evidence="10 11">YIM B02515</strain>
    </source>
</reference>
<evidence type="ECO:0000256" key="2">
    <source>
        <dbReference type="ARBA" id="ARBA00011881"/>
    </source>
</evidence>
<feature type="domain" description="Glycosyl hydrolase family 4 C-terminal" evidence="9">
    <location>
        <begin position="191"/>
        <end position="400"/>
    </location>
</feature>
<evidence type="ECO:0000256" key="5">
    <source>
        <dbReference type="ARBA" id="ARBA00023027"/>
    </source>
</evidence>
<accession>A0ABS1TEP5</accession>
<evidence type="ECO:0000256" key="6">
    <source>
        <dbReference type="ARBA" id="ARBA00023211"/>
    </source>
</evidence>
<gene>
    <name evidence="10" type="ORF">JK636_19170</name>
</gene>
<keyword evidence="3" id="KW-0479">Metal-binding</keyword>
<dbReference type="Proteomes" id="UP000632377">
    <property type="component" value="Unassembled WGS sequence"/>
</dbReference>
<evidence type="ECO:0000313" key="11">
    <source>
        <dbReference type="Proteomes" id="UP000632377"/>
    </source>
</evidence>
<evidence type="ECO:0000256" key="8">
    <source>
        <dbReference type="RuleBase" id="RU361152"/>
    </source>
</evidence>
<dbReference type="SUPFAM" id="SSF51735">
    <property type="entry name" value="NAD(P)-binding Rossmann-fold domains"/>
    <property type="match status" value="1"/>
</dbReference>
<dbReference type="SUPFAM" id="SSF56327">
    <property type="entry name" value="LDH C-terminal domain-like"/>
    <property type="match status" value="1"/>
</dbReference>
<dbReference type="PANTHER" id="PTHR32092:SF5">
    <property type="entry name" value="6-PHOSPHO-BETA-GLUCOSIDASE"/>
    <property type="match status" value="1"/>
</dbReference>
<evidence type="ECO:0000256" key="4">
    <source>
        <dbReference type="ARBA" id="ARBA00022801"/>
    </source>
</evidence>
<keyword evidence="4 8" id="KW-0378">Hydrolase</keyword>
<comment type="caution">
    <text evidence="10">The sequence shown here is derived from an EMBL/GenBank/DDBJ whole genome shotgun (WGS) entry which is preliminary data.</text>
</comment>
<dbReference type="InterPro" id="IPR019802">
    <property type="entry name" value="GlycHydrolase_4_CS"/>
</dbReference>
<keyword evidence="6" id="KW-0464">Manganese</keyword>
<dbReference type="InterPro" id="IPR001088">
    <property type="entry name" value="Glyco_hydro_4"/>
</dbReference>
<comment type="similarity">
    <text evidence="1 8">Belongs to the glycosyl hydrolase 4 family.</text>
</comment>
<dbReference type="Pfam" id="PF02056">
    <property type="entry name" value="Glyco_hydro_4"/>
    <property type="match status" value="1"/>
</dbReference>
<keyword evidence="11" id="KW-1185">Reference proteome</keyword>
<dbReference type="InterPro" id="IPR036291">
    <property type="entry name" value="NAD(P)-bd_dom_sf"/>
</dbReference>
<dbReference type="CDD" id="cd05296">
    <property type="entry name" value="GH4_P_beta_glucosidase"/>
    <property type="match status" value="1"/>
</dbReference>
<dbReference type="InterPro" id="IPR015955">
    <property type="entry name" value="Lactate_DH/Glyco_Ohase_4_C"/>
</dbReference>
<dbReference type="PROSITE" id="PS01324">
    <property type="entry name" value="GLYCOSYL_HYDROL_F4"/>
    <property type="match status" value="1"/>
</dbReference>
<dbReference type="Gene3D" id="3.90.110.10">
    <property type="entry name" value="Lactate dehydrogenase/glycoside hydrolase, family 4, C-terminal"/>
    <property type="match status" value="1"/>
</dbReference>
<evidence type="ECO:0000313" key="10">
    <source>
        <dbReference type="EMBL" id="MBL4937832.1"/>
    </source>
</evidence>
<dbReference type="PANTHER" id="PTHR32092">
    <property type="entry name" value="6-PHOSPHO-BETA-GLUCOSIDASE-RELATED"/>
    <property type="match status" value="1"/>
</dbReference>
<evidence type="ECO:0000256" key="1">
    <source>
        <dbReference type="ARBA" id="ARBA00010141"/>
    </source>
</evidence>
<evidence type="ECO:0000259" key="9">
    <source>
        <dbReference type="Pfam" id="PF11975"/>
    </source>
</evidence>
<dbReference type="Pfam" id="PF11975">
    <property type="entry name" value="Glyco_hydro_4C"/>
    <property type="match status" value="1"/>
</dbReference>
<name>A0ABS1TEP5_9CLOT</name>
<dbReference type="InterPro" id="IPR022616">
    <property type="entry name" value="Glyco_hydro_4_C"/>
</dbReference>
<dbReference type="Gene3D" id="3.40.50.720">
    <property type="entry name" value="NAD(P)-binding Rossmann-like Domain"/>
    <property type="match status" value="1"/>
</dbReference>